<dbReference type="PANTHER" id="PTHR21227:SF0">
    <property type="entry name" value="TRNA-SPLICING ENDONUCLEASE SUBUNIT SEN2"/>
    <property type="match status" value="1"/>
</dbReference>
<feature type="active site" evidence="5">
    <location>
        <position position="381"/>
    </location>
</feature>
<dbReference type="PANTHER" id="PTHR21227">
    <property type="entry name" value="TRNA-SPLICING ENDONUCLEASE SUBUNIT SEN2"/>
    <property type="match status" value="1"/>
</dbReference>
<keyword evidence="9" id="KW-0255">Endonuclease</keyword>
<comment type="function">
    <text evidence="4">Constitutes one of the two catalytic subunit of the tRNA-splicing endonuclease complex, a complex responsible for identification and cleavage of the splice sites in pre-tRNA. It cleaves pre-tRNA at the 5'- and 3'-splice sites to release the intron. The products are an intron and two tRNA half-molecules bearing 2',3'-cyclic phosphate and 5'-OH termini. There are no conserved sequences at the splice sites, but the intron is invariably located at the same site in the gene, placing the splice sites an invariant distance from the constant structural features of the tRNA body.</text>
</comment>
<comment type="similarity">
    <text evidence="1 4">Belongs to the tRNA-intron endonuclease family.</text>
</comment>
<dbReference type="PIRSF" id="PIRSF011789">
    <property type="entry name" value="tRNA_splic_SEN2"/>
    <property type="match status" value="1"/>
</dbReference>
<evidence type="ECO:0000313" key="8">
    <source>
        <dbReference type="Proteomes" id="UP000504615"/>
    </source>
</evidence>
<dbReference type="InterPro" id="IPR016589">
    <property type="entry name" value="tRNA_splic_SEN2"/>
</dbReference>
<sequence length="438" mass="50976">MNLREPKKKRTKLKLQLPFPIPLNEPQNWPIYTAHLTDVGTCIIEPDEMAAVHSMGFFGKGSLSRSYPSFGKRRYEAPPVIRNRQWVRRQKWLEEVKELNSSNYKDVKAIAQSEEENVTNNDEENIGDVVEIPSNSIENGNKQRNETDTKNIKIDEVTLDSAEEDDICIIINRDTKQQCDNTESSPNAYDDMNNSEEEEEQYQELNNYDFKSDCENENENQHGKLLVLPDSDSDTENYLKNIKPRIENEGFPIREALHLTFEETFFLLFGLGCLQVVHFDGSLLNINSAWLYFCKEKPDFLQKYIVYHYYRSKGWIIKPGVKYGGDFLLYKEGPPFYHASYNVIVEVVDADSLIIDSTMSSRTMTWTNLYGYERLSENAAKEILFAQVLWPSSVPRDISATSPEILSEFTVRELLWRRWNPKRHREDVLIEDEDEDSS</sequence>
<evidence type="ECO:0000256" key="6">
    <source>
        <dbReference type="SAM" id="MobiDB-lite"/>
    </source>
</evidence>
<organism evidence="8 9">
    <name type="scientific">Pogonomyrmex barbatus</name>
    <name type="common">red harvester ant</name>
    <dbReference type="NCBI Taxonomy" id="144034"/>
    <lineage>
        <taxon>Eukaryota</taxon>
        <taxon>Metazoa</taxon>
        <taxon>Ecdysozoa</taxon>
        <taxon>Arthropoda</taxon>
        <taxon>Hexapoda</taxon>
        <taxon>Insecta</taxon>
        <taxon>Pterygota</taxon>
        <taxon>Neoptera</taxon>
        <taxon>Endopterygota</taxon>
        <taxon>Hymenoptera</taxon>
        <taxon>Apocrita</taxon>
        <taxon>Aculeata</taxon>
        <taxon>Formicoidea</taxon>
        <taxon>Formicidae</taxon>
        <taxon>Myrmicinae</taxon>
        <taxon>Pogonomyrmex</taxon>
    </lineage>
</organism>
<dbReference type="InterPro" id="IPR011856">
    <property type="entry name" value="tRNA_endonuc-like_dom_sf"/>
</dbReference>
<evidence type="ECO:0000259" key="7">
    <source>
        <dbReference type="Pfam" id="PF01974"/>
    </source>
</evidence>
<keyword evidence="2 4" id="KW-0819">tRNA processing</keyword>
<accession>A0A6I9X351</accession>
<keyword evidence="3 4" id="KW-0456">Lyase</keyword>
<dbReference type="CTD" id="80746"/>
<evidence type="ECO:0000256" key="1">
    <source>
        <dbReference type="ARBA" id="ARBA00008078"/>
    </source>
</evidence>
<dbReference type="Proteomes" id="UP000504615">
    <property type="component" value="Unplaced"/>
</dbReference>
<dbReference type="InterPro" id="IPR036167">
    <property type="entry name" value="tRNA_intron_Endo_cat-like_sf"/>
</dbReference>
<dbReference type="Gene3D" id="3.40.1350.10">
    <property type="match status" value="1"/>
</dbReference>
<dbReference type="InterPro" id="IPR006676">
    <property type="entry name" value="tRNA_splic"/>
</dbReference>
<dbReference type="EC" id="4.6.1.16" evidence="4"/>
<dbReference type="NCBIfam" id="TIGR00324">
    <property type="entry name" value="endA"/>
    <property type="match status" value="1"/>
</dbReference>
<dbReference type="AlphaFoldDB" id="A0A6I9X351"/>
<dbReference type="InterPro" id="IPR006677">
    <property type="entry name" value="tRNA_intron_Endonuc_cat-like"/>
</dbReference>
<dbReference type="GO" id="GO:0000213">
    <property type="term" value="F:tRNA-intron lyase activity"/>
    <property type="evidence" value="ECO:0007669"/>
    <property type="project" value="UniProtKB-UniRule"/>
</dbReference>
<dbReference type="GO" id="GO:0003676">
    <property type="term" value="F:nucleic acid binding"/>
    <property type="evidence" value="ECO:0007669"/>
    <property type="project" value="InterPro"/>
</dbReference>
<feature type="domain" description="tRNA intron endonuclease catalytic" evidence="7">
    <location>
        <begin position="300"/>
        <end position="388"/>
    </location>
</feature>
<dbReference type="KEGG" id="pbar:105433396"/>
<feature type="region of interest" description="Disordered" evidence="6">
    <location>
        <begin position="179"/>
        <end position="204"/>
    </location>
</feature>
<keyword evidence="9" id="KW-0378">Hydrolase</keyword>
<feature type="active site" evidence="5">
    <location>
        <position position="338"/>
    </location>
</feature>
<feature type="active site" evidence="5">
    <location>
        <position position="330"/>
    </location>
</feature>
<evidence type="ECO:0000313" key="9">
    <source>
        <dbReference type="RefSeq" id="XP_011647002.1"/>
    </source>
</evidence>
<evidence type="ECO:0000256" key="4">
    <source>
        <dbReference type="PIRNR" id="PIRNR011789"/>
    </source>
</evidence>
<protein>
    <recommendedName>
        <fullName evidence="4">tRNA-splicing endonuclease subunit Sen2</fullName>
        <ecNumber evidence="4">4.6.1.16</ecNumber>
    </recommendedName>
</protein>
<name>A0A6I9X351_9HYME</name>
<dbReference type="GO" id="GO:0005737">
    <property type="term" value="C:cytoplasm"/>
    <property type="evidence" value="ECO:0007669"/>
    <property type="project" value="TreeGrafter"/>
</dbReference>
<gene>
    <name evidence="9" type="primary">LOC105433396</name>
</gene>
<evidence type="ECO:0000256" key="5">
    <source>
        <dbReference type="PIRSR" id="PIRSR011789-1"/>
    </source>
</evidence>
<keyword evidence="8" id="KW-1185">Reference proteome</keyword>
<dbReference type="RefSeq" id="XP_011647002.1">
    <property type="nucleotide sequence ID" value="XM_011648700.2"/>
</dbReference>
<feature type="compositionally biased region" description="Acidic residues" evidence="6">
    <location>
        <begin position="193"/>
        <end position="202"/>
    </location>
</feature>
<keyword evidence="9" id="KW-0540">Nuclease</keyword>
<reference evidence="9" key="1">
    <citation type="submission" date="2025-08" db="UniProtKB">
        <authorList>
            <consortium name="RefSeq"/>
        </authorList>
    </citation>
    <scope>IDENTIFICATION</scope>
</reference>
<evidence type="ECO:0000256" key="3">
    <source>
        <dbReference type="ARBA" id="ARBA00023239"/>
    </source>
</evidence>
<dbReference type="Pfam" id="PF01974">
    <property type="entry name" value="tRNA_int_endo"/>
    <property type="match status" value="1"/>
</dbReference>
<dbReference type="GeneID" id="105433396"/>
<dbReference type="GO" id="GO:0000379">
    <property type="term" value="P:tRNA-type intron splice site recognition and cleavage"/>
    <property type="evidence" value="ECO:0007669"/>
    <property type="project" value="TreeGrafter"/>
</dbReference>
<dbReference type="CDD" id="cd22363">
    <property type="entry name" value="tRNA-intron_lyase_C"/>
    <property type="match status" value="1"/>
</dbReference>
<dbReference type="SUPFAM" id="SSF53032">
    <property type="entry name" value="tRNA-intron endonuclease catalytic domain-like"/>
    <property type="match status" value="1"/>
</dbReference>
<evidence type="ECO:0000256" key="2">
    <source>
        <dbReference type="ARBA" id="ARBA00022694"/>
    </source>
</evidence>
<proteinExistence type="inferred from homology"/>
<dbReference type="GO" id="GO:0000214">
    <property type="term" value="C:tRNA-intron endonuclease complex"/>
    <property type="evidence" value="ECO:0007669"/>
    <property type="project" value="UniProtKB-UniRule"/>
</dbReference>
<dbReference type="OrthoDB" id="10249562at2759"/>